<reference evidence="1" key="1">
    <citation type="submission" date="2021-02" db="EMBL/GenBank/DDBJ databases">
        <authorList>
            <person name="Dougan E. K."/>
            <person name="Rhodes N."/>
            <person name="Thang M."/>
            <person name="Chan C."/>
        </authorList>
    </citation>
    <scope>NUCLEOTIDE SEQUENCE</scope>
</reference>
<organism evidence="1 2">
    <name type="scientific">Symbiodinium necroappetens</name>
    <dbReference type="NCBI Taxonomy" id="1628268"/>
    <lineage>
        <taxon>Eukaryota</taxon>
        <taxon>Sar</taxon>
        <taxon>Alveolata</taxon>
        <taxon>Dinophyceae</taxon>
        <taxon>Suessiales</taxon>
        <taxon>Symbiodiniaceae</taxon>
        <taxon>Symbiodinium</taxon>
    </lineage>
</organism>
<keyword evidence="2" id="KW-1185">Reference proteome</keyword>
<protein>
    <submittedName>
        <fullName evidence="1">Uncharacterized protein</fullName>
    </submittedName>
</protein>
<dbReference type="Proteomes" id="UP000601435">
    <property type="component" value="Unassembled WGS sequence"/>
</dbReference>
<evidence type="ECO:0000313" key="2">
    <source>
        <dbReference type="Proteomes" id="UP000601435"/>
    </source>
</evidence>
<dbReference type="EMBL" id="CAJNJA010031162">
    <property type="protein sequence ID" value="CAE7653656.1"/>
    <property type="molecule type" value="Genomic_DNA"/>
</dbReference>
<name>A0A812W163_9DINO</name>
<gene>
    <name evidence="1" type="ORF">SNEC2469_LOCUS18490</name>
</gene>
<evidence type="ECO:0000313" key="1">
    <source>
        <dbReference type="EMBL" id="CAE7653656.1"/>
    </source>
</evidence>
<proteinExistence type="predicted"/>
<accession>A0A812W163</accession>
<dbReference type="AlphaFoldDB" id="A0A812W163"/>
<sequence>MSEARCPSLRCLHRGAVEQPNHGTNPGSQLRSAAFHTSGRGARRYLHDARRHLQPHQHSPIRAHDPFGRLRSLEINGLLFGVLLRFVHMESGSTLKRDFYAGLFAAAVLPSGRRNWLAFHRRCCTSGLDRGFLSFQGLGFPHPRLSPDVERNSRW</sequence>
<comment type="caution">
    <text evidence="1">The sequence shown here is derived from an EMBL/GenBank/DDBJ whole genome shotgun (WGS) entry which is preliminary data.</text>
</comment>